<evidence type="ECO:0000313" key="1">
    <source>
        <dbReference type="EMBL" id="MFB9953205.1"/>
    </source>
</evidence>
<accession>A0ABV6ARF9</accession>
<gene>
    <name evidence="1" type="ORF">ACFFP0_30580</name>
</gene>
<reference evidence="1 2" key="1">
    <citation type="submission" date="2024-09" db="EMBL/GenBank/DDBJ databases">
        <authorList>
            <person name="Sun Q."/>
            <person name="Mori K."/>
        </authorList>
    </citation>
    <scope>NUCLEOTIDE SEQUENCE [LARGE SCALE GENOMIC DNA]</scope>
    <source>
        <strain evidence="1 2">TBRC 4938</strain>
    </source>
</reference>
<proteinExistence type="predicted"/>
<keyword evidence="2" id="KW-1185">Reference proteome</keyword>
<comment type="caution">
    <text evidence="1">The sequence shown here is derived from an EMBL/GenBank/DDBJ whole genome shotgun (WGS) entry which is preliminary data.</text>
</comment>
<dbReference type="RefSeq" id="WP_377266009.1">
    <property type="nucleotide sequence ID" value="NZ_JBHMAA010000053.1"/>
</dbReference>
<sequence>MLFGVEFDDGDNISGYIVPDGHSDIASITVTEGGEFSFTMPCNELRPSVRDARRHDTGKVGFRIDGSIIPGLVTKRNLEIRDAKSGILIYRRLPYMPPVNKKVMRLETQIIPAVAFDRHVSPLFHYVQGGLDRFGHETALQSFHLAVMASIYLSGRIMIRNYEEFFEKDFHFVGFFYDPYYEMASRIYMISRISKTKNVFLSERDMITFSPAAEYFQDIDLSDQDDVRRFCKRMPARVQDTMRSPYVRQLACTQPEQLPDKSSIASAIDILSRFTVVGHISNTLPYLDAVSELLEVPSDYLKAPVAYSPIQELANNLKEILAVERLLEEDLIFDHYLRQAINLQIS</sequence>
<organism evidence="1 2">
    <name type="scientific">Rhizobium puerariae</name>
    <dbReference type="NCBI Taxonomy" id="1585791"/>
    <lineage>
        <taxon>Bacteria</taxon>
        <taxon>Pseudomonadati</taxon>
        <taxon>Pseudomonadota</taxon>
        <taxon>Alphaproteobacteria</taxon>
        <taxon>Hyphomicrobiales</taxon>
        <taxon>Rhizobiaceae</taxon>
        <taxon>Rhizobium/Agrobacterium group</taxon>
        <taxon>Rhizobium</taxon>
    </lineage>
</organism>
<protein>
    <submittedName>
        <fullName evidence="1">Uncharacterized protein</fullName>
    </submittedName>
</protein>
<dbReference type="Proteomes" id="UP001589692">
    <property type="component" value="Unassembled WGS sequence"/>
</dbReference>
<evidence type="ECO:0000313" key="2">
    <source>
        <dbReference type="Proteomes" id="UP001589692"/>
    </source>
</evidence>
<name>A0ABV6ARF9_9HYPH</name>
<dbReference type="EMBL" id="JBHMAA010000053">
    <property type="protein sequence ID" value="MFB9953205.1"/>
    <property type="molecule type" value="Genomic_DNA"/>
</dbReference>